<evidence type="ECO:0000313" key="3">
    <source>
        <dbReference type="Proteomes" id="UP000324222"/>
    </source>
</evidence>
<comment type="caution">
    <text evidence="2">The sequence shown here is derived from an EMBL/GenBank/DDBJ whole genome shotgun (WGS) entry which is preliminary data.</text>
</comment>
<accession>A0A5B7J6W8</accession>
<keyword evidence="3" id="KW-1185">Reference proteome</keyword>
<dbReference type="AlphaFoldDB" id="A0A5B7J6W8"/>
<feature type="region of interest" description="Disordered" evidence="1">
    <location>
        <begin position="62"/>
        <end position="86"/>
    </location>
</feature>
<dbReference type="EMBL" id="VSRR010083585">
    <property type="protein sequence ID" value="MPC90203.1"/>
    <property type="molecule type" value="Genomic_DNA"/>
</dbReference>
<gene>
    <name evidence="2" type="ORF">E2C01_085177</name>
</gene>
<sequence>MEPGFNINVVNTNIKSIVMYTRNFLLSLKVKQTEASRAASRVHGGVQKANILVLAALTAVRGSTPPAPQDPRRGRPSVEGSCDGGLHSRRRIPTYFPPAQDIHTHLNPAHLTPPRSTCRQLLAPGPPLQARHWTALAHTENHLLSYHSTTHTALHQRTYKVITASFRKPPTCLPACLSSCLVRTLLTLQGET</sequence>
<reference evidence="2 3" key="1">
    <citation type="submission" date="2019-05" db="EMBL/GenBank/DDBJ databases">
        <title>Another draft genome of Portunus trituberculatus and its Hox gene families provides insights of decapod evolution.</title>
        <authorList>
            <person name="Jeong J.-H."/>
            <person name="Song I."/>
            <person name="Kim S."/>
            <person name="Choi T."/>
            <person name="Kim D."/>
            <person name="Ryu S."/>
            <person name="Kim W."/>
        </authorList>
    </citation>
    <scope>NUCLEOTIDE SEQUENCE [LARGE SCALE GENOMIC DNA]</scope>
    <source>
        <tissue evidence="2">Muscle</tissue>
    </source>
</reference>
<name>A0A5B7J6W8_PORTR</name>
<evidence type="ECO:0000256" key="1">
    <source>
        <dbReference type="SAM" id="MobiDB-lite"/>
    </source>
</evidence>
<proteinExistence type="predicted"/>
<protein>
    <submittedName>
        <fullName evidence="2">Uncharacterized protein</fullName>
    </submittedName>
</protein>
<dbReference type="Proteomes" id="UP000324222">
    <property type="component" value="Unassembled WGS sequence"/>
</dbReference>
<evidence type="ECO:0000313" key="2">
    <source>
        <dbReference type="EMBL" id="MPC90203.1"/>
    </source>
</evidence>
<organism evidence="2 3">
    <name type="scientific">Portunus trituberculatus</name>
    <name type="common">Swimming crab</name>
    <name type="synonym">Neptunus trituberculatus</name>
    <dbReference type="NCBI Taxonomy" id="210409"/>
    <lineage>
        <taxon>Eukaryota</taxon>
        <taxon>Metazoa</taxon>
        <taxon>Ecdysozoa</taxon>
        <taxon>Arthropoda</taxon>
        <taxon>Crustacea</taxon>
        <taxon>Multicrustacea</taxon>
        <taxon>Malacostraca</taxon>
        <taxon>Eumalacostraca</taxon>
        <taxon>Eucarida</taxon>
        <taxon>Decapoda</taxon>
        <taxon>Pleocyemata</taxon>
        <taxon>Brachyura</taxon>
        <taxon>Eubrachyura</taxon>
        <taxon>Portunoidea</taxon>
        <taxon>Portunidae</taxon>
        <taxon>Portuninae</taxon>
        <taxon>Portunus</taxon>
    </lineage>
</organism>